<protein>
    <recommendedName>
        <fullName evidence="3">Integrase</fullName>
    </recommendedName>
</protein>
<dbReference type="RefSeq" id="WP_354435846.1">
    <property type="nucleotide sequence ID" value="NZ_JBEPLY010000020.1"/>
</dbReference>
<keyword evidence="2" id="KW-1185">Reference proteome</keyword>
<organism evidence="1 2">
    <name type="scientific">Martelella mangrovi</name>
    <dbReference type="NCBI Taxonomy" id="1397477"/>
    <lineage>
        <taxon>Bacteria</taxon>
        <taxon>Pseudomonadati</taxon>
        <taxon>Pseudomonadota</taxon>
        <taxon>Alphaproteobacteria</taxon>
        <taxon>Hyphomicrobiales</taxon>
        <taxon>Aurantimonadaceae</taxon>
        <taxon>Martelella</taxon>
    </lineage>
</organism>
<accession>A0ABV2IGY8</accession>
<evidence type="ECO:0000313" key="2">
    <source>
        <dbReference type="Proteomes" id="UP001549164"/>
    </source>
</evidence>
<dbReference type="EMBL" id="JBEPLY010000020">
    <property type="protein sequence ID" value="MET3602084.1"/>
    <property type="molecule type" value="Genomic_DNA"/>
</dbReference>
<evidence type="ECO:0000313" key="1">
    <source>
        <dbReference type="EMBL" id="MET3602084.1"/>
    </source>
</evidence>
<reference evidence="1 2" key="1">
    <citation type="submission" date="2024-06" db="EMBL/GenBank/DDBJ databases">
        <title>Genomic Encyclopedia of Type Strains, Phase IV (KMG-IV): sequencing the most valuable type-strain genomes for metagenomic binning, comparative biology and taxonomic classification.</title>
        <authorList>
            <person name="Goeker M."/>
        </authorList>
    </citation>
    <scope>NUCLEOTIDE SEQUENCE [LARGE SCALE GENOMIC DNA]</scope>
    <source>
        <strain evidence="1 2">DSM 28102</strain>
    </source>
</reference>
<dbReference type="Proteomes" id="UP001549164">
    <property type="component" value="Unassembled WGS sequence"/>
</dbReference>
<sequence length="85" mass="9519">MAITAELVVTSRTKKRVVSQRCIELSLNSIFHTSIQPDRQDHASEAAIEIIKMQLRLEIDDLVVHPAIAAIADGLSGWWQRQGIK</sequence>
<name>A0ABV2IGY8_9HYPH</name>
<gene>
    <name evidence="1" type="ORF">ABID12_004051</name>
</gene>
<comment type="caution">
    <text evidence="1">The sequence shown here is derived from an EMBL/GenBank/DDBJ whole genome shotgun (WGS) entry which is preliminary data.</text>
</comment>
<evidence type="ECO:0008006" key="3">
    <source>
        <dbReference type="Google" id="ProtNLM"/>
    </source>
</evidence>
<proteinExistence type="predicted"/>